<dbReference type="AlphaFoldDB" id="A0A5E4QK70"/>
<reference evidence="1 2" key="1">
    <citation type="submission" date="2017-07" db="EMBL/GenBank/DDBJ databases">
        <authorList>
            <person name="Talla V."/>
            <person name="Backstrom N."/>
        </authorList>
    </citation>
    <scope>NUCLEOTIDE SEQUENCE [LARGE SCALE GENOMIC DNA]</scope>
</reference>
<proteinExistence type="predicted"/>
<sequence length="267" mass="30699">MKKKNLKFSNHSGNQLDDDNIRYKINTQYIHKNKSKKSNLNQDVNEDNIRYKLPTSKVTSNKKTVTKLKSKPKLKVKFWRDKTLPIKRQKYMSSNKRNLLTRRKPDVIEKVAIKKKTPVVRVQKLKSSPLANISRPDISENHFPMVTVPDDLTIQLNNENANALVTDLNLGFVHADLGDKRLSEKSKKVQNSTAQTSPVFFVDNYGTGVEPRTQGNDNETEYFSKYIVQKLRKMETTQRIYSENLINTVLLLGQLGELNGKLKIAKV</sequence>
<name>A0A5E4QK70_9NEOP</name>
<protein>
    <submittedName>
        <fullName evidence="1">Uncharacterized protein</fullName>
    </submittedName>
</protein>
<organism evidence="1 2">
    <name type="scientific">Leptidea sinapis</name>
    <dbReference type="NCBI Taxonomy" id="189913"/>
    <lineage>
        <taxon>Eukaryota</taxon>
        <taxon>Metazoa</taxon>
        <taxon>Ecdysozoa</taxon>
        <taxon>Arthropoda</taxon>
        <taxon>Hexapoda</taxon>
        <taxon>Insecta</taxon>
        <taxon>Pterygota</taxon>
        <taxon>Neoptera</taxon>
        <taxon>Endopterygota</taxon>
        <taxon>Lepidoptera</taxon>
        <taxon>Glossata</taxon>
        <taxon>Ditrysia</taxon>
        <taxon>Papilionoidea</taxon>
        <taxon>Pieridae</taxon>
        <taxon>Dismorphiinae</taxon>
        <taxon>Leptidea</taxon>
    </lineage>
</organism>
<evidence type="ECO:0000313" key="2">
    <source>
        <dbReference type="Proteomes" id="UP000324832"/>
    </source>
</evidence>
<keyword evidence="2" id="KW-1185">Reference proteome</keyword>
<dbReference type="EMBL" id="FZQP02003501">
    <property type="protein sequence ID" value="VVC98361.1"/>
    <property type="molecule type" value="Genomic_DNA"/>
</dbReference>
<gene>
    <name evidence="1" type="ORF">LSINAPIS_LOCUS9450</name>
</gene>
<evidence type="ECO:0000313" key="1">
    <source>
        <dbReference type="EMBL" id="VVC98361.1"/>
    </source>
</evidence>
<accession>A0A5E4QK70</accession>
<dbReference type="Proteomes" id="UP000324832">
    <property type="component" value="Unassembled WGS sequence"/>
</dbReference>